<dbReference type="InterPro" id="IPR018313">
    <property type="entry name" value="SBP_3_CS"/>
</dbReference>
<proteinExistence type="inferred from homology"/>
<keyword evidence="3 5" id="KW-0732">Signal</keyword>
<protein>
    <submittedName>
        <fullName evidence="8">Glutamate ABC transporter substrate-binding protein</fullName>
    </submittedName>
</protein>
<accession>A0ABP8DU35</accession>
<dbReference type="InterPro" id="IPR001320">
    <property type="entry name" value="Iontro_rcpt_C"/>
</dbReference>
<dbReference type="PANTHER" id="PTHR30085">
    <property type="entry name" value="AMINO ACID ABC TRANSPORTER PERMEASE"/>
    <property type="match status" value="1"/>
</dbReference>
<dbReference type="CDD" id="cd13690">
    <property type="entry name" value="PBP2_GluB"/>
    <property type="match status" value="1"/>
</dbReference>
<keyword evidence="9" id="KW-1185">Reference proteome</keyword>
<dbReference type="EMBL" id="BAABAT010000067">
    <property type="protein sequence ID" value="GAA4263352.1"/>
    <property type="molecule type" value="Genomic_DNA"/>
</dbReference>
<dbReference type="RefSeq" id="WP_345142543.1">
    <property type="nucleotide sequence ID" value="NZ_BAABAT010000067.1"/>
</dbReference>
<dbReference type="SUPFAM" id="SSF53850">
    <property type="entry name" value="Periplasmic binding protein-like II"/>
    <property type="match status" value="1"/>
</dbReference>
<feature type="signal peptide" evidence="5">
    <location>
        <begin position="1"/>
        <end position="22"/>
    </location>
</feature>
<dbReference type="Proteomes" id="UP001500620">
    <property type="component" value="Unassembled WGS sequence"/>
</dbReference>
<evidence type="ECO:0000256" key="4">
    <source>
        <dbReference type="RuleBase" id="RU003744"/>
    </source>
</evidence>
<evidence type="ECO:0000256" key="5">
    <source>
        <dbReference type="SAM" id="SignalP"/>
    </source>
</evidence>
<dbReference type="InterPro" id="IPR001638">
    <property type="entry name" value="Solute-binding_3/MltF_N"/>
</dbReference>
<dbReference type="PANTHER" id="PTHR30085:SF6">
    <property type="entry name" value="ABC TRANSPORTER GLUTAMINE-BINDING PROTEIN GLNH"/>
    <property type="match status" value="1"/>
</dbReference>
<evidence type="ECO:0000256" key="3">
    <source>
        <dbReference type="ARBA" id="ARBA00022729"/>
    </source>
</evidence>
<dbReference type="SMART" id="SM00062">
    <property type="entry name" value="PBPb"/>
    <property type="match status" value="1"/>
</dbReference>
<dbReference type="PROSITE" id="PS01039">
    <property type="entry name" value="SBP_BACTERIAL_3"/>
    <property type="match status" value="1"/>
</dbReference>
<gene>
    <name evidence="8" type="ORF">GCM10022255_107130</name>
</gene>
<evidence type="ECO:0000313" key="9">
    <source>
        <dbReference type="Proteomes" id="UP001500620"/>
    </source>
</evidence>
<dbReference type="Gene3D" id="3.40.190.10">
    <property type="entry name" value="Periplasmic binding protein-like II"/>
    <property type="match status" value="2"/>
</dbReference>
<organism evidence="8 9">
    <name type="scientific">Dactylosporangium darangshiense</name>
    <dbReference type="NCBI Taxonomy" id="579108"/>
    <lineage>
        <taxon>Bacteria</taxon>
        <taxon>Bacillati</taxon>
        <taxon>Actinomycetota</taxon>
        <taxon>Actinomycetes</taxon>
        <taxon>Micromonosporales</taxon>
        <taxon>Micromonosporaceae</taxon>
        <taxon>Dactylosporangium</taxon>
    </lineage>
</organism>
<dbReference type="InterPro" id="IPR051455">
    <property type="entry name" value="Bact_solute-bind_prot3"/>
</dbReference>
<dbReference type="SMART" id="SM00079">
    <property type="entry name" value="PBPe"/>
    <property type="match status" value="1"/>
</dbReference>
<reference evidence="9" key="1">
    <citation type="journal article" date="2019" name="Int. J. Syst. Evol. Microbiol.">
        <title>The Global Catalogue of Microorganisms (GCM) 10K type strain sequencing project: providing services to taxonomists for standard genome sequencing and annotation.</title>
        <authorList>
            <consortium name="The Broad Institute Genomics Platform"/>
            <consortium name="The Broad Institute Genome Sequencing Center for Infectious Disease"/>
            <person name="Wu L."/>
            <person name="Ma J."/>
        </authorList>
    </citation>
    <scope>NUCLEOTIDE SEQUENCE [LARGE SCALE GENOMIC DNA]</scope>
    <source>
        <strain evidence="9">JCM 17441</strain>
    </source>
</reference>
<evidence type="ECO:0000259" key="7">
    <source>
        <dbReference type="SMART" id="SM00079"/>
    </source>
</evidence>
<evidence type="ECO:0000256" key="1">
    <source>
        <dbReference type="ARBA" id="ARBA00010333"/>
    </source>
</evidence>
<keyword evidence="2" id="KW-0813">Transport</keyword>
<name>A0ABP8DU35_9ACTN</name>
<evidence type="ECO:0000313" key="8">
    <source>
        <dbReference type="EMBL" id="GAA4263352.1"/>
    </source>
</evidence>
<dbReference type="Pfam" id="PF00497">
    <property type="entry name" value="SBP_bac_3"/>
    <property type="match status" value="1"/>
</dbReference>
<feature type="chain" id="PRO_5045077691" evidence="5">
    <location>
        <begin position="23"/>
        <end position="290"/>
    </location>
</feature>
<feature type="domain" description="Solute-binding protein family 3/N-terminal" evidence="6">
    <location>
        <begin position="54"/>
        <end position="278"/>
    </location>
</feature>
<sequence>MRHNIRAAALFAVVAFILAASATGCGKSDTGTAARPSETFAAGTTMDKIQQRGKLIVGVKFDQPLFGLKNPVSGKIEGFDIEIAKMIAKDITGSDQNIEYIETVTANREAFIQQGKVDIVVATYAVSEERRKQVGFAGPYYDTGVSIMVRKGEAAIKGAADLADRQVCTVTGAKSADLLPTIQPKAQIVKFGTYSNCAQALKEKRVDAVVTGEAILLGIVAQNPDAFQMVDGYLAGEENAIGFPKDDSALHDYLNDFLSKIFASGEWLKAYQATVGTATHRTPAPPKIAL</sequence>
<evidence type="ECO:0000259" key="6">
    <source>
        <dbReference type="SMART" id="SM00062"/>
    </source>
</evidence>
<comment type="caution">
    <text evidence="8">The sequence shown here is derived from an EMBL/GenBank/DDBJ whole genome shotgun (WGS) entry which is preliminary data.</text>
</comment>
<evidence type="ECO:0000256" key="2">
    <source>
        <dbReference type="ARBA" id="ARBA00022448"/>
    </source>
</evidence>
<comment type="similarity">
    <text evidence="1 4">Belongs to the bacterial solute-binding protein 3 family.</text>
</comment>
<feature type="domain" description="Ionotropic glutamate receptor C-terminal" evidence="7">
    <location>
        <begin position="54"/>
        <end position="270"/>
    </location>
</feature>
<dbReference type="PROSITE" id="PS51257">
    <property type="entry name" value="PROKAR_LIPOPROTEIN"/>
    <property type="match status" value="1"/>
</dbReference>